<evidence type="ECO:0000313" key="10">
    <source>
        <dbReference type="Proteomes" id="UP001149140"/>
    </source>
</evidence>
<dbReference type="PRINTS" id="PR01036">
    <property type="entry name" value="TCRTETB"/>
</dbReference>
<feature type="transmembrane region" description="Helical" evidence="7">
    <location>
        <begin position="12"/>
        <end position="37"/>
    </location>
</feature>
<proteinExistence type="predicted"/>
<keyword evidence="5 7" id="KW-1133">Transmembrane helix</keyword>
<dbReference type="Gene3D" id="1.20.1250.20">
    <property type="entry name" value="MFS general substrate transporter like domains"/>
    <property type="match status" value="1"/>
</dbReference>
<dbReference type="CDD" id="cd17321">
    <property type="entry name" value="MFS_MMR_MDR_like"/>
    <property type="match status" value="1"/>
</dbReference>
<feature type="transmembrane region" description="Helical" evidence="7">
    <location>
        <begin position="327"/>
        <end position="343"/>
    </location>
</feature>
<evidence type="ECO:0000256" key="4">
    <source>
        <dbReference type="ARBA" id="ARBA00022692"/>
    </source>
</evidence>
<dbReference type="InterPro" id="IPR005829">
    <property type="entry name" value="Sugar_transporter_CS"/>
</dbReference>
<keyword evidence="2" id="KW-0813">Transport</keyword>
<feature type="transmembrane region" description="Helical" evidence="7">
    <location>
        <begin position="80"/>
        <end position="99"/>
    </location>
</feature>
<evidence type="ECO:0000313" key="9">
    <source>
        <dbReference type="EMBL" id="MDA0166096.1"/>
    </source>
</evidence>
<dbReference type="RefSeq" id="WP_270045356.1">
    <property type="nucleotide sequence ID" value="NZ_JAPDOD010000058.1"/>
</dbReference>
<keyword evidence="3" id="KW-1003">Cell membrane</keyword>
<dbReference type="Proteomes" id="UP001149140">
    <property type="component" value="Unassembled WGS sequence"/>
</dbReference>
<dbReference type="AlphaFoldDB" id="A0A9X3S7J1"/>
<dbReference type="NCBIfam" id="TIGR00711">
    <property type="entry name" value="efflux_EmrB"/>
    <property type="match status" value="1"/>
</dbReference>
<feature type="transmembrane region" description="Helical" evidence="7">
    <location>
        <begin position="227"/>
        <end position="244"/>
    </location>
</feature>
<evidence type="ECO:0000256" key="7">
    <source>
        <dbReference type="SAM" id="Phobius"/>
    </source>
</evidence>
<feature type="transmembrane region" description="Helical" evidence="7">
    <location>
        <begin position="201"/>
        <end position="221"/>
    </location>
</feature>
<dbReference type="InterPro" id="IPR011701">
    <property type="entry name" value="MFS"/>
</dbReference>
<dbReference type="PANTHER" id="PTHR42718:SF46">
    <property type="entry name" value="BLR6921 PROTEIN"/>
    <property type="match status" value="1"/>
</dbReference>
<dbReference type="Pfam" id="PF07690">
    <property type="entry name" value="MFS_1"/>
    <property type="match status" value="1"/>
</dbReference>
<feature type="transmembrane region" description="Helical" evidence="7">
    <location>
        <begin position="399"/>
        <end position="417"/>
    </location>
</feature>
<feature type="transmembrane region" description="Helical" evidence="7">
    <location>
        <begin position="105"/>
        <end position="126"/>
    </location>
</feature>
<keyword evidence="10" id="KW-1185">Reference proteome</keyword>
<dbReference type="SUPFAM" id="SSF103473">
    <property type="entry name" value="MFS general substrate transporter"/>
    <property type="match status" value="1"/>
</dbReference>
<feature type="transmembrane region" description="Helical" evidence="7">
    <location>
        <begin position="297"/>
        <end position="315"/>
    </location>
</feature>
<dbReference type="InterPro" id="IPR020846">
    <property type="entry name" value="MFS_dom"/>
</dbReference>
<dbReference type="GO" id="GO:0022857">
    <property type="term" value="F:transmembrane transporter activity"/>
    <property type="evidence" value="ECO:0007669"/>
    <property type="project" value="InterPro"/>
</dbReference>
<feature type="transmembrane region" description="Helical" evidence="7">
    <location>
        <begin position="429"/>
        <end position="448"/>
    </location>
</feature>
<comment type="subcellular location">
    <subcellularLocation>
        <location evidence="1">Cell membrane</location>
        <topology evidence="1">Multi-pass membrane protein</topology>
    </subcellularLocation>
</comment>
<evidence type="ECO:0000259" key="8">
    <source>
        <dbReference type="PROSITE" id="PS50850"/>
    </source>
</evidence>
<sequence>MLDQSKAQQRKWWALALLATAQFVVVLDASVVNVALPSIGKDLQLSREGLAWLVNAYVLAFGGFLLLGGRMADLLGRRRVFMAGFTLFAVASFAGGLATSGGTLIAARALQGLGAAILSPAALSLVTTTFAEGAERNTALGVWGAVAAGGGAAGSLLGGVITQTLGWEWVLWINTPIGIAAAALAPTVLRESKVDAATRSFDALGAFTVTGGLVALVYGVIDGVKPEFVLIAAAFLAAFALVETRTANPLVPFRIFRSRGLTGATVTGVLMGGALIGLFFFATLYLQQVLAYGPLEAGLAFLPLALTIGASAGVASQLSTTLGPKPVLVAGLATQAAGLYWFSHVSANGSFLGDVLFPSLVVALGMGLAFVPLTIVAMSGVSEHESGLASGLMATAQQIGQAIGLALLTGVATTTATTPQALTNGFENAFLLAAAFALIAALAAFLIIRRTRLPQPGTAVPVPA</sequence>
<reference evidence="9" key="1">
    <citation type="submission" date="2022-10" db="EMBL/GenBank/DDBJ databases">
        <title>The WGS of Solirubrobacter ginsenosidimutans DSM 21036.</title>
        <authorList>
            <person name="Jiang Z."/>
        </authorList>
    </citation>
    <scope>NUCLEOTIDE SEQUENCE</scope>
    <source>
        <strain evidence="9">DSM 21036</strain>
    </source>
</reference>
<accession>A0A9X3S7J1</accession>
<comment type="caution">
    <text evidence="9">The sequence shown here is derived from an EMBL/GenBank/DDBJ whole genome shotgun (WGS) entry which is preliminary data.</text>
</comment>
<protein>
    <submittedName>
        <fullName evidence="9">MFS transporter</fullName>
    </submittedName>
</protein>
<dbReference type="InterPro" id="IPR004638">
    <property type="entry name" value="EmrB-like"/>
</dbReference>
<dbReference type="PROSITE" id="PS00216">
    <property type="entry name" value="SUGAR_TRANSPORT_1"/>
    <property type="match status" value="1"/>
</dbReference>
<evidence type="ECO:0000256" key="5">
    <source>
        <dbReference type="ARBA" id="ARBA00022989"/>
    </source>
</evidence>
<dbReference type="Gene3D" id="1.20.1720.10">
    <property type="entry name" value="Multidrug resistance protein D"/>
    <property type="match status" value="1"/>
</dbReference>
<keyword evidence="6 7" id="KW-0472">Membrane</keyword>
<feature type="transmembrane region" description="Helical" evidence="7">
    <location>
        <begin position="138"/>
        <end position="157"/>
    </location>
</feature>
<feature type="transmembrane region" description="Helical" evidence="7">
    <location>
        <begin position="49"/>
        <end position="68"/>
    </location>
</feature>
<gene>
    <name evidence="9" type="ORF">OM076_37880</name>
</gene>
<name>A0A9X3S7J1_9ACTN</name>
<feature type="transmembrane region" description="Helical" evidence="7">
    <location>
        <begin position="169"/>
        <end position="189"/>
    </location>
</feature>
<feature type="transmembrane region" description="Helical" evidence="7">
    <location>
        <begin position="355"/>
        <end position="378"/>
    </location>
</feature>
<evidence type="ECO:0000256" key="3">
    <source>
        <dbReference type="ARBA" id="ARBA00022475"/>
    </source>
</evidence>
<evidence type="ECO:0000256" key="2">
    <source>
        <dbReference type="ARBA" id="ARBA00022448"/>
    </source>
</evidence>
<dbReference type="EMBL" id="JAPDOD010000058">
    <property type="protein sequence ID" value="MDA0166096.1"/>
    <property type="molecule type" value="Genomic_DNA"/>
</dbReference>
<dbReference type="GO" id="GO:0005886">
    <property type="term" value="C:plasma membrane"/>
    <property type="evidence" value="ECO:0007669"/>
    <property type="project" value="UniProtKB-SubCell"/>
</dbReference>
<feature type="domain" description="Major facilitator superfamily (MFS) profile" evidence="8">
    <location>
        <begin position="14"/>
        <end position="452"/>
    </location>
</feature>
<evidence type="ECO:0000256" key="1">
    <source>
        <dbReference type="ARBA" id="ARBA00004651"/>
    </source>
</evidence>
<evidence type="ECO:0000256" key="6">
    <source>
        <dbReference type="ARBA" id="ARBA00023136"/>
    </source>
</evidence>
<dbReference type="PANTHER" id="PTHR42718">
    <property type="entry name" value="MAJOR FACILITATOR SUPERFAMILY MULTIDRUG TRANSPORTER MFSC"/>
    <property type="match status" value="1"/>
</dbReference>
<organism evidence="9 10">
    <name type="scientific">Solirubrobacter ginsenosidimutans</name>
    <dbReference type="NCBI Taxonomy" id="490573"/>
    <lineage>
        <taxon>Bacteria</taxon>
        <taxon>Bacillati</taxon>
        <taxon>Actinomycetota</taxon>
        <taxon>Thermoleophilia</taxon>
        <taxon>Solirubrobacterales</taxon>
        <taxon>Solirubrobacteraceae</taxon>
        <taxon>Solirubrobacter</taxon>
    </lineage>
</organism>
<keyword evidence="4 7" id="KW-0812">Transmembrane</keyword>
<dbReference type="PROSITE" id="PS50850">
    <property type="entry name" value="MFS"/>
    <property type="match status" value="1"/>
</dbReference>
<dbReference type="InterPro" id="IPR036259">
    <property type="entry name" value="MFS_trans_sf"/>
</dbReference>
<feature type="transmembrane region" description="Helical" evidence="7">
    <location>
        <begin position="264"/>
        <end position="285"/>
    </location>
</feature>